<dbReference type="AlphaFoldDB" id="I3NM08"/>
<evidence type="ECO:0000313" key="1">
    <source>
        <dbReference type="EMBL" id="ADP02170.1"/>
    </source>
</evidence>
<organism evidence="1">
    <name type="scientific">Triticum aestivum</name>
    <name type="common">Wheat</name>
    <dbReference type="NCBI Taxonomy" id="4565"/>
    <lineage>
        <taxon>Eukaryota</taxon>
        <taxon>Viridiplantae</taxon>
        <taxon>Streptophyta</taxon>
        <taxon>Embryophyta</taxon>
        <taxon>Tracheophyta</taxon>
        <taxon>Spermatophyta</taxon>
        <taxon>Magnoliopsida</taxon>
        <taxon>Liliopsida</taxon>
        <taxon>Poales</taxon>
        <taxon>Poaceae</taxon>
        <taxon>BOP clade</taxon>
        <taxon>Pooideae</taxon>
        <taxon>Triticodae</taxon>
        <taxon>Triticeae</taxon>
        <taxon>Triticinae</taxon>
        <taxon>Triticum</taxon>
    </lineage>
</organism>
<name>I3NM08_WHEAT</name>
<accession>I3NM08</accession>
<protein>
    <submittedName>
        <fullName evidence="1">Uncharacterized protein</fullName>
    </submittedName>
</protein>
<reference evidence="1" key="1">
    <citation type="journal article" date="2012" name="Funct. Integr. Genomics">
        <title>New cis-regulatory elements in the Rht-D1b locus region of wheat.</title>
        <authorList>
            <person name="Duan J."/>
            <person name="Wu J."/>
            <person name="Liu Y."/>
            <person name="Xiao J."/>
            <person name="Zhao G."/>
            <person name="Gu Y."/>
            <person name="Jia J."/>
            <person name="Kong X."/>
        </authorList>
    </citation>
    <scope>NUCLEOTIDE SEQUENCE</scope>
</reference>
<proteinExistence type="predicted"/>
<sequence length="74" mass="8077">MASLHLREEVFGIHPYGIADIWFHFTGGGCEEMAGWAFNVVFNVSLLALFLDFHGAAYAVSEGKKRSSNNNNGG</sequence>
<dbReference type="EMBL" id="HQ435322">
    <property type="protein sequence ID" value="ADP02170.1"/>
    <property type="molecule type" value="Genomic_DNA"/>
</dbReference>
<gene>
    <name evidence="1" type="ORF">1A7.4</name>
</gene>